<dbReference type="OrthoDB" id="9794577at2"/>
<feature type="transmembrane region" description="Helical" evidence="10">
    <location>
        <begin position="494"/>
        <end position="516"/>
    </location>
</feature>
<feature type="domain" description="AAA" evidence="11">
    <location>
        <begin position="606"/>
        <end position="735"/>
    </location>
</feature>
<dbReference type="NCBIfam" id="TIGR01007">
    <property type="entry name" value="eps_fam"/>
    <property type="match status" value="1"/>
</dbReference>
<dbReference type="CDD" id="cd05387">
    <property type="entry name" value="BY-kinase"/>
    <property type="match status" value="1"/>
</dbReference>
<accession>A0A518CQB8</accession>
<dbReference type="InterPro" id="IPR027417">
    <property type="entry name" value="P-loop_NTPase"/>
</dbReference>
<gene>
    <name evidence="12" type="primary">ywqD</name>
    <name evidence="12" type="ORF">Pla110_31560</name>
</gene>
<dbReference type="FunFam" id="3.40.50.300:FF:000527">
    <property type="entry name" value="Tyrosine-protein kinase etk"/>
    <property type="match status" value="1"/>
</dbReference>
<evidence type="ECO:0000256" key="9">
    <source>
        <dbReference type="ARBA" id="ARBA00051245"/>
    </source>
</evidence>
<dbReference type="GO" id="GO:0005524">
    <property type="term" value="F:ATP binding"/>
    <property type="evidence" value="ECO:0007669"/>
    <property type="project" value="UniProtKB-KW"/>
</dbReference>
<dbReference type="AlphaFoldDB" id="A0A518CQB8"/>
<evidence type="ECO:0000313" key="12">
    <source>
        <dbReference type="EMBL" id="QDU81415.1"/>
    </source>
</evidence>
<evidence type="ECO:0000256" key="7">
    <source>
        <dbReference type="ARBA" id="ARBA00022840"/>
    </source>
</evidence>
<dbReference type="GO" id="GO:0005886">
    <property type="term" value="C:plasma membrane"/>
    <property type="evidence" value="ECO:0007669"/>
    <property type="project" value="UniProtKB-ARBA"/>
</dbReference>
<name>A0A518CQB8_9PLAN</name>
<evidence type="ECO:0000313" key="13">
    <source>
        <dbReference type="Proteomes" id="UP000317178"/>
    </source>
</evidence>
<evidence type="ECO:0000259" key="11">
    <source>
        <dbReference type="Pfam" id="PF13614"/>
    </source>
</evidence>
<evidence type="ECO:0000256" key="8">
    <source>
        <dbReference type="ARBA" id="ARBA00023137"/>
    </source>
</evidence>
<keyword evidence="7" id="KW-0067">ATP-binding</keyword>
<proteinExistence type="inferred from homology"/>
<evidence type="ECO:0000256" key="10">
    <source>
        <dbReference type="SAM" id="Phobius"/>
    </source>
</evidence>
<evidence type="ECO:0000256" key="2">
    <source>
        <dbReference type="ARBA" id="ARBA00008883"/>
    </source>
</evidence>
<dbReference type="RefSeq" id="WP_144996738.1">
    <property type="nucleotide sequence ID" value="NZ_CP036281.1"/>
</dbReference>
<evidence type="ECO:0000256" key="5">
    <source>
        <dbReference type="ARBA" id="ARBA00022741"/>
    </source>
</evidence>
<dbReference type="EMBL" id="CP036281">
    <property type="protein sequence ID" value="QDU81415.1"/>
    <property type="molecule type" value="Genomic_DNA"/>
</dbReference>
<comment type="similarity">
    <text evidence="1">Belongs to the CpsD/CapB family.</text>
</comment>
<dbReference type="Pfam" id="PF13614">
    <property type="entry name" value="AAA_31"/>
    <property type="match status" value="1"/>
</dbReference>
<keyword evidence="13" id="KW-1185">Reference proteome</keyword>
<keyword evidence="6 12" id="KW-0418">Kinase</keyword>
<evidence type="ECO:0000256" key="4">
    <source>
        <dbReference type="ARBA" id="ARBA00022679"/>
    </source>
</evidence>
<comment type="similarity">
    <text evidence="2">Belongs to the etk/wzc family.</text>
</comment>
<comment type="catalytic activity">
    <reaction evidence="9">
        <text>L-tyrosyl-[protein] + ATP = O-phospho-L-tyrosyl-[protein] + ADP + H(+)</text>
        <dbReference type="Rhea" id="RHEA:10596"/>
        <dbReference type="Rhea" id="RHEA-COMP:10136"/>
        <dbReference type="Rhea" id="RHEA-COMP:20101"/>
        <dbReference type="ChEBI" id="CHEBI:15378"/>
        <dbReference type="ChEBI" id="CHEBI:30616"/>
        <dbReference type="ChEBI" id="CHEBI:46858"/>
        <dbReference type="ChEBI" id="CHEBI:61978"/>
        <dbReference type="ChEBI" id="CHEBI:456216"/>
        <dbReference type="EC" id="2.7.10.2"/>
    </reaction>
</comment>
<keyword evidence="4 12" id="KW-0808">Transferase</keyword>
<protein>
    <recommendedName>
        <fullName evidence="3">non-specific protein-tyrosine kinase</fullName>
        <ecNumber evidence="3">2.7.10.2</ecNumber>
    </recommendedName>
</protein>
<sequence>MPTTPPPEQQTSQSPLQGVLDVLSIIRRRKGIILFGIIVGAALGTLAILKLPEKWESQAQIHIIRHDPNLATEGSENSSPNDFRRMEDELANQMKIMSSHKIVKAALEAGLKNEDGTPINMMNLPSIMEELADDQNPIDYVIDNLYLSLQGEEGNIAVNGGHWIYVTFEHTNEADTPRVLKAILAAYQEHITETYQNPVNEAAQVIGGVANKAREEWEGIREKYKTFMESSQIYTTTGDTVNVYLNSLNDYETQLRLLQFERYAAESRLEIIKESLEPENMERFTDYQRLALVDSKHVERLGLLLSVENLEISVATNAATSEAFQAQQYTRAETANTEFDKLLSARLDLKAKKTEYADNHPKVIEAEENLQDLEKFLVEKKDDVPPPSTEALTPIDTSDLIRAYVSLLEKDLEDLLRQETTLVTFRDMAEAKAKEVATFKLNEELLRDEKELKKELFTNSNRRLEDISLLEDYELLKVQSMGNIDDVKSAKVSILYGIIPGGFVGMMFGLLLAFVIDLADSTFRSPEQIRNTLNTAVLAHVPRLNVRRLTKLADKKSKLSPVLVTYHIPQSPEAEIFRSLRTNLYFGTHGQSPKVVQITSPNPKDGKSVTTANLAISLAQTGKSVLLIDCDMRLPMVDKLFGLSTTVGLSDVLRGEAEIQDAVQETEVKGLTALVCGPVPDNPAELLNQESFTSLLAVVREQYDYVIIDSPPLLVVSDATAIAPRVDSVILNLRFKKNGRPEATRAMEILQSVDADVLGVTMTGYDSQGGQYYSASKYTSFGAKESRSYYTSYTKTARKEKV</sequence>
<dbReference type="KEGG" id="plon:Pla110_31560"/>
<feature type="transmembrane region" description="Helical" evidence="10">
    <location>
        <begin position="32"/>
        <end position="51"/>
    </location>
</feature>
<dbReference type="EC" id="2.7.10.2" evidence="3"/>
<keyword evidence="8" id="KW-0829">Tyrosine-protein kinase</keyword>
<dbReference type="PANTHER" id="PTHR32309">
    <property type="entry name" value="TYROSINE-PROTEIN KINASE"/>
    <property type="match status" value="1"/>
</dbReference>
<dbReference type="InterPro" id="IPR050445">
    <property type="entry name" value="Bact_polysacc_biosynth/exp"/>
</dbReference>
<dbReference type="InterPro" id="IPR025669">
    <property type="entry name" value="AAA_dom"/>
</dbReference>
<evidence type="ECO:0000256" key="3">
    <source>
        <dbReference type="ARBA" id="ARBA00011903"/>
    </source>
</evidence>
<keyword evidence="10" id="KW-1133">Transmembrane helix</keyword>
<organism evidence="12 13">
    <name type="scientific">Polystyrenella longa</name>
    <dbReference type="NCBI Taxonomy" id="2528007"/>
    <lineage>
        <taxon>Bacteria</taxon>
        <taxon>Pseudomonadati</taxon>
        <taxon>Planctomycetota</taxon>
        <taxon>Planctomycetia</taxon>
        <taxon>Planctomycetales</taxon>
        <taxon>Planctomycetaceae</taxon>
        <taxon>Polystyrenella</taxon>
    </lineage>
</organism>
<dbReference type="Proteomes" id="UP000317178">
    <property type="component" value="Chromosome"/>
</dbReference>
<keyword evidence="10" id="KW-0472">Membrane</keyword>
<dbReference type="PANTHER" id="PTHR32309:SF13">
    <property type="entry name" value="FERRIC ENTEROBACTIN TRANSPORT PROTEIN FEPE"/>
    <property type="match status" value="1"/>
</dbReference>
<evidence type="ECO:0000256" key="1">
    <source>
        <dbReference type="ARBA" id="ARBA00007316"/>
    </source>
</evidence>
<keyword evidence="10" id="KW-0812">Transmembrane</keyword>
<dbReference type="InterPro" id="IPR005702">
    <property type="entry name" value="Wzc-like_C"/>
</dbReference>
<dbReference type="GO" id="GO:0004715">
    <property type="term" value="F:non-membrane spanning protein tyrosine kinase activity"/>
    <property type="evidence" value="ECO:0007669"/>
    <property type="project" value="UniProtKB-EC"/>
</dbReference>
<reference evidence="12 13" key="1">
    <citation type="submission" date="2019-02" db="EMBL/GenBank/DDBJ databases">
        <title>Deep-cultivation of Planctomycetes and their phenomic and genomic characterization uncovers novel biology.</title>
        <authorList>
            <person name="Wiegand S."/>
            <person name="Jogler M."/>
            <person name="Boedeker C."/>
            <person name="Pinto D."/>
            <person name="Vollmers J."/>
            <person name="Rivas-Marin E."/>
            <person name="Kohn T."/>
            <person name="Peeters S.H."/>
            <person name="Heuer A."/>
            <person name="Rast P."/>
            <person name="Oberbeckmann S."/>
            <person name="Bunk B."/>
            <person name="Jeske O."/>
            <person name="Meyerdierks A."/>
            <person name="Storesund J.E."/>
            <person name="Kallscheuer N."/>
            <person name="Luecker S."/>
            <person name="Lage O.M."/>
            <person name="Pohl T."/>
            <person name="Merkel B.J."/>
            <person name="Hornburger P."/>
            <person name="Mueller R.-W."/>
            <person name="Bruemmer F."/>
            <person name="Labrenz M."/>
            <person name="Spormann A.M."/>
            <person name="Op den Camp H."/>
            <person name="Overmann J."/>
            <person name="Amann R."/>
            <person name="Jetten M.S.M."/>
            <person name="Mascher T."/>
            <person name="Medema M.H."/>
            <person name="Devos D.P."/>
            <person name="Kaster A.-K."/>
            <person name="Ovreas L."/>
            <person name="Rohde M."/>
            <person name="Galperin M.Y."/>
            <person name="Jogler C."/>
        </authorList>
    </citation>
    <scope>NUCLEOTIDE SEQUENCE [LARGE SCALE GENOMIC DNA]</scope>
    <source>
        <strain evidence="12 13">Pla110</strain>
    </source>
</reference>
<dbReference type="SUPFAM" id="SSF52540">
    <property type="entry name" value="P-loop containing nucleoside triphosphate hydrolases"/>
    <property type="match status" value="1"/>
</dbReference>
<dbReference type="Gene3D" id="3.40.50.300">
    <property type="entry name" value="P-loop containing nucleotide triphosphate hydrolases"/>
    <property type="match status" value="1"/>
</dbReference>
<keyword evidence="5" id="KW-0547">Nucleotide-binding</keyword>
<dbReference type="GO" id="GO:0042802">
    <property type="term" value="F:identical protein binding"/>
    <property type="evidence" value="ECO:0007669"/>
    <property type="project" value="UniProtKB-ARBA"/>
</dbReference>
<evidence type="ECO:0000256" key="6">
    <source>
        <dbReference type="ARBA" id="ARBA00022777"/>
    </source>
</evidence>